<evidence type="ECO:0000256" key="5">
    <source>
        <dbReference type="ARBA" id="ARBA00022691"/>
    </source>
</evidence>
<dbReference type="PANTHER" id="PTHR11727:SF7">
    <property type="entry name" value="DIMETHYLADENOSINE TRANSFERASE-RELATED"/>
    <property type="match status" value="1"/>
</dbReference>
<dbReference type="PROSITE" id="PS51689">
    <property type="entry name" value="SAM_RNA_A_N6_MT"/>
    <property type="match status" value="1"/>
</dbReference>
<sequence length="267" mass="28715">MNAHSPRAGFTAPAKKQLGQHFLADTHYVEKIVLAVNPKSGERLVEIGPGQGAITFPLLRRHPQLTVIEFDRDLIAPLTAAAAPLGELSIVHRDVLQVDFTELAGGAKIRLVGNLPYNISSPILFHALDHAAAISDMTFMLQKEVVDRMAAAPGSKVYGRLSVMLQAWCEVRALFVVPPGAFRPPPKVDSAVVRLVPRDPATVGIVDPKHFADVVRAAFGQRRKTLRNALNGVVDEAGFTAAGVRSDARAEQLQVADFIALANATTT</sequence>
<dbReference type="EMBL" id="FLTS01000001">
    <property type="protein sequence ID" value="SBV36959.1"/>
    <property type="molecule type" value="Genomic_DNA"/>
</dbReference>
<keyword evidence="3 7" id="KW-0489">Methyltransferase</keyword>
<proteinExistence type="inferred from homology"/>
<feature type="binding site" evidence="7 8">
    <location>
        <position position="48"/>
    </location>
    <ligand>
        <name>S-adenosyl-L-methionine</name>
        <dbReference type="ChEBI" id="CHEBI:59789"/>
    </ligand>
</feature>
<dbReference type="AlphaFoldDB" id="A0A1Y5Q3V1"/>
<dbReference type="SMART" id="SM00650">
    <property type="entry name" value="rADc"/>
    <property type="match status" value="1"/>
</dbReference>
<dbReference type="InterPro" id="IPR001737">
    <property type="entry name" value="KsgA/Erm"/>
</dbReference>
<dbReference type="InterPro" id="IPR011530">
    <property type="entry name" value="rRNA_adenine_dimethylase"/>
</dbReference>
<reference evidence="10" key="1">
    <citation type="submission" date="2016-03" db="EMBL/GenBank/DDBJ databases">
        <authorList>
            <person name="Ploux O."/>
        </authorList>
    </citation>
    <scope>NUCLEOTIDE SEQUENCE</scope>
    <source>
        <strain evidence="10">UC10</strain>
    </source>
</reference>
<dbReference type="GO" id="GO:0005829">
    <property type="term" value="C:cytosol"/>
    <property type="evidence" value="ECO:0007669"/>
    <property type="project" value="TreeGrafter"/>
</dbReference>
<keyword evidence="2 7" id="KW-0698">rRNA processing</keyword>
<dbReference type="HAMAP" id="MF_00607">
    <property type="entry name" value="16SrRNA_methyltr_A"/>
    <property type="match status" value="1"/>
</dbReference>
<keyword evidence="4 7" id="KW-0808">Transferase</keyword>
<dbReference type="InterPro" id="IPR020596">
    <property type="entry name" value="rRNA_Ade_Mease_Trfase_CS"/>
</dbReference>
<feature type="binding site" evidence="7 8">
    <location>
        <position position="69"/>
    </location>
    <ligand>
        <name>S-adenosyl-L-methionine</name>
        <dbReference type="ChEBI" id="CHEBI:59789"/>
    </ligand>
</feature>
<organism evidence="10">
    <name type="scientific">uncultured Stenotrophomonas sp</name>
    <dbReference type="NCBI Taxonomy" id="165438"/>
    <lineage>
        <taxon>Bacteria</taxon>
        <taxon>Pseudomonadati</taxon>
        <taxon>Pseudomonadota</taxon>
        <taxon>Gammaproteobacteria</taxon>
        <taxon>Lysobacterales</taxon>
        <taxon>Lysobacteraceae</taxon>
        <taxon>Stenotrophomonas</taxon>
        <taxon>environmental samples</taxon>
    </lineage>
</organism>
<dbReference type="PROSITE" id="PS01131">
    <property type="entry name" value="RRNA_A_DIMETH"/>
    <property type="match status" value="1"/>
</dbReference>
<dbReference type="GO" id="GO:0003723">
    <property type="term" value="F:RNA binding"/>
    <property type="evidence" value="ECO:0007669"/>
    <property type="project" value="UniProtKB-UniRule"/>
</dbReference>
<accession>A0A1Y5Q3V1</accession>
<dbReference type="EC" id="2.1.1.182" evidence="7"/>
<gene>
    <name evidence="7 10" type="primary">ksgA</name>
    <name evidence="7" type="synonym">rsmA</name>
    <name evidence="10" type="ORF">STPYR_11889</name>
</gene>
<dbReference type="InterPro" id="IPR029063">
    <property type="entry name" value="SAM-dependent_MTases_sf"/>
</dbReference>
<dbReference type="Pfam" id="PF00398">
    <property type="entry name" value="RrnaAD"/>
    <property type="match status" value="1"/>
</dbReference>
<evidence type="ECO:0000313" key="10">
    <source>
        <dbReference type="EMBL" id="SBV36959.1"/>
    </source>
</evidence>
<dbReference type="InterPro" id="IPR023165">
    <property type="entry name" value="rRNA_Ade_diMease-like_C"/>
</dbReference>
<dbReference type="Gene3D" id="3.40.50.150">
    <property type="entry name" value="Vaccinia Virus protein VP39"/>
    <property type="match status" value="1"/>
</dbReference>
<keyword evidence="6 7" id="KW-0694">RNA-binding</keyword>
<comment type="similarity">
    <text evidence="7">Belongs to the class I-like SAM-binding methyltransferase superfamily. rRNA adenine N(6)-methyltransferase family. RsmA subfamily.</text>
</comment>
<dbReference type="FunFam" id="3.40.50.150:FF:000222">
    <property type="entry name" value="Ribosomal RNA small subunit methyltransferase A"/>
    <property type="match status" value="1"/>
</dbReference>
<dbReference type="InterPro" id="IPR020598">
    <property type="entry name" value="rRNA_Ade_methylase_Trfase_N"/>
</dbReference>
<feature type="binding site" evidence="7 8">
    <location>
        <position position="94"/>
    </location>
    <ligand>
        <name>S-adenosyl-L-methionine</name>
        <dbReference type="ChEBI" id="CHEBI:59789"/>
    </ligand>
</feature>
<evidence type="ECO:0000256" key="2">
    <source>
        <dbReference type="ARBA" id="ARBA00022552"/>
    </source>
</evidence>
<evidence type="ECO:0000256" key="1">
    <source>
        <dbReference type="ARBA" id="ARBA00022490"/>
    </source>
</evidence>
<evidence type="ECO:0000256" key="4">
    <source>
        <dbReference type="ARBA" id="ARBA00022679"/>
    </source>
</evidence>
<protein>
    <recommendedName>
        <fullName evidence="7">Ribosomal RNA small subunit methyltransferase A</fullName>
        <ecNumber evidence="7">2.1.1.182</ecNumber>
    </recommendedName>
    <alternativeName>
        <fullName evidence="7">16S rRNA (adenine(1518)-N(6)/adenine(1519)-N(6))-dimethyltransferase</fullName>
    </alternativeName>
    <alternativeName>
        <fullName evidence="7">16S rRNA dimethyladenosine transferase</fullName>
    </alternativeName>
    <alternativeName>
        <fullName evidence="7">16S rRNA dimethylase</fullName>
    </alternativeName>
    <alternativeName>
        <fullName evidence="7">S-adenosylmethionine-6-N', N'-adenosyl(rRNA) dimethyltransferase</fullName>
    </alternativeName>
</protein>
<feature type="binding site" evidence="7 8">
    <location>
        <position position="21"/>
    </location>
    <ligand>
        <name>S-adenosyl-L-methionine</name>
        <dbReference type="ChEBI" id="CHEBI:59789"/>
    </ligand>
</feature>
<evidence type="ECO:0000256" key="3">
    <source>
        <dbReference type="ARBA" id="ARBA00022603"/>
    </source>
</evidence>
<evidence type="ECO:0000259" key="9">
    <source>
        <dbReference type="SMART" id="SM00650"/>
    </source>
</evidence>
<evidence type="ECO:0000256" key="8">
    <source>
        <dbReference type="PROSITE-ProRule" id="PRU01026"/>
    </source>
</evidence>
<keyword evidence="1 7" id="KW-0963">Cytoplasm</keyword>
<comment type="subcellular location">
    <subcellularLocation>
        <location evidence="7">Cytoplasm</location>
    </subcellularLocation>
</comment>
<name>A0A1Y5Q3V1_9GAMM</name>
<comment type="function">
    <text evidence="7">Specifically dimethylates two adjacent adenosines (A1518 and A1519) in the loop of a conserved hairpin near the 3'-end of 16S rRNA in the 30S particle. May play a critical role in biogenesis of 30S subunits.</text>
</comment>
<comment type="catalytic activity">
    <reaction evidence="7">
        <text>adenosine(1518)/adenosine(1519) in 16S rRNA + 4 S-adenosyl-L-methionine = N(6)-dimethyladenosine(1518)/N(6)-dimethyladenosine(1519) in 16S rRNA + 4 S-adenosyl-L-homocysteine + 4 H(+)</text>
        <dbReference type="Rhea" id="RHEA:19609"/>
        <dbReference type="Rhea" id="RHEA-COMP:10232"/>
        <dbReference type="Rhea" id="RHEA-COMP:10233"/>
        <dbReference type="ChEBI" id="CHEBI:15378"/>
        <dbReference type="ChEBI" id="CHEBI:57856"/>
        <dbReference type="ChEBI" id="CHEBI:59789"/>
        <dbReference type="ChEBI" id="CHEBI:74411"/>
        <dbReference type="ChEBI" id="CHEBI:74493"/>
        <dbReference type="EC" id="2.1.1.182"/>
    </reaction>
</comment>
<keyword evidence="5 7" id="KW-0949">S-adenosyl-L-methionine</keyword>
<feature type="domain" description="Ribosomal RNA adenine methylase transferase N-terminal" evidence="9">
    <location>
        <begin position="28"/>
        <end position="199"/>
    </location>
</feature>
<dbReference type="GO" id="GO:0052908">
    <property type="term" value="F:16S rRNA (adenine(1518)-N(6)/adenine(1519)-N(6))-dimethyltransferase activity"/>
    <property type="evidence" value="ECO:0007669"/>
    <property type="project" value="UniProtKB-EC"/>
</dbReference>
<dbReference type="SUPFAM" id="SSF53335">
    <property type="entry name" value="S-adenosyl-L-methionine-dependent methyltransferases"/>
    <property type="match status" value="1"/>
</dbReference>
<dbReference type="PANTHER" id="PTHR11727">
    <property type="entry name" value="DIMETHYLADENOSINE TRANSFERASE"/>
    <property type="match status" value="1"/>
</dbReference>
<feature type="binding site" evidence="7 8">
    <location>
        <position position="114"/>
    </location>
    <ligand>
        <name>S-adenosyl-L-methionine</name>
        <dbReference type="ChEBI" id="CHEBI:59789"/>
    </ligand>
</feature>
<evidence type="ECO:0000256" key="7">
    <source>
        <dbReference type="HAMAP-Rule" id="MF_00607"/>
    </source>
</evidence>
<feature type="binding site" evidence="7 8">
    <location>
        <position position="23"/>
    </location>
    <ligand>
        <name>S-adenosyl-L-methionine</name>
        <dbReference type="ChEBI" id="CHEBI:59789"/>
    </ligand>
</feature>
<evidence type="ECO:0000256" key="6">
    <source>
        <dbReference type="ARBA" id="ARBA00022884"/>
    </source>
</evidence>
<dbReference type="NCBIfam" id="TIGR00755">
    <property type="entry name" value="ksgA"/>
    <property type="match status" value="1"/>
</dbReference>
<dbReference type="FunFam" id="1.10.8.100:FF:000001">
    <property type="entry name" value="Ribosomal RNA small subunit methyltransferase A"/>
    <property type="match status" value="1"/>
</dbReference>
<dbReference type="Gene3D" id="1.10.8.100">
    <property type="entry name" value="Ribosomal RNA adenine dimethylase-like, domain 2"/>
    <property type="match status" value="1"/>
</dbReference>